<dbReference type="GO" id="GO:0020037">
    <property type="term" value="F:heme binding"/>
    <property type="evidence" value="ECO:0007669"/>
    <property type="project" value="InterPro"/>
</dbReference>
<keyword evidence="3" id="KW-0349">Heme</keyword>
<dbReference type="GO" id="GO:0016705">
    <property type="term" value="F:oxidoreductase activity, acting on paired donors, with incorporation or reduction of molecular oxygen"/>
    <property type="evidence" value="ECO:0007669"/>
    <property type="project" value="InterPro"/>
</dbReference>
<dbReference type="PANTHER" id="PTHR24279">
    <property type="entry name" value="CYTOCHROME P450"/>
    <property type="match status" value="1"/>
</dbReference>
<dbReference type="EMBL" id="JTDY01002811">
    <property type="protein sequence ID" value="KOB70679.1"/>
    <property type="molecule type" value="Genomic_DNA"/>
</dbReference>
<evidence type="ECO:0000256" key="5">
    <source>
        <dbReference type="ARBA" id="ARBA00023002"/>
    </source>
</evidence>
<keyword evidence="9" id="KW-1185">Reference proteome</keyword>
<dbReference type="AlphaFoldDB" id="A0A0L7L5Z1"/>
<evidence type="ECO:0000256" key="4">
    <source>
        <dbReference type="ARBA" id="ARBA00022723"/>
    </source>
</evidence>
<name>A0A0L7L5Z1_OPEBR</name>
<organism evidence="8 9">
    <name type="scientific">Operophtera brumata</name>
    <name type="common">Winter moth</name>
    <name type="synonym">Phalaena brumata</name>
    <dbReference type="NCBI Taxonomy" id="104452"/>
    <lineage>
        <taxon>Eukaryota</taxon>
        <taxon>Metazoa</taxon>
        <taxon>Ecdysozoa</taxon>
        <taxon>Arthropoda</taxon>
        <taxon>Hexapoda</taxon>
        <taxon>Insecta</taxon>
        <taxon>Pterygota</taxon>
        <taxon>Neoptera</taxon>
        <taxon>Endopterygota</taxon>
        <taxon>Lepidoptera</taxon>
        <taxon>Glossata</taxon>
        <taxon>Ditrysia</taxon>
        <taxon>Geometroidea</taxon>
        <taxon>Geometridae</taxon>
        <taxon>Larentiinae</taxon>
        <taxon>Operophtera</taxon>
    </lineage>
</organism>
<evidence type="ECO:0000256" key="3">
    <source>
        <dbReference type="ARBA" id="ARBA00022617"/>
    </source>
</evidence>
<keyword evidence="5" id="KW-0560">Oxidoreductase</keyword>
<dbReference type="SUPFAM" id="SSF48264">
    <property type="entry name" value="Cytochrome P450"/>
    <property type="match status" value="1"/>
</dbReference>
<dbReference type="GO" id="GO:0005506">
    <property type="term" value="F:iron ion binding"/>
    <property type="evidence" value="ECO:0007669"/>
    <property type="project" value="InterPro"/>
</dbReference>
<sequence length="267" mass="30264">TAQPQKMPPEAEPAVGDATTKDHIVGEIFPTARVVPMVLTNKEPVVLSFDDVPGPKSLKYISSARSYLSEVGTQITASILTYGPVVRFVSPVGGDIVLLNHPDHIQKVYTMEGEYPVRSTLDSLDKYRIEHRNHVYGGLYTSSIMYTSLHNSVTNHHEGLNDVCENFTRKVYNIRNYQDEVTKDLFKEIHKWAFDCMGLVLFSKRFTMLDTELVYSQCDMSWLYHSLENATEAIAKCESGLQFWKLFSTPAWSNLVKHCDSLDKYGV</sequence>
<evidence type="ECO:0000256" key="2">
    <source>
        <dbReference type="ARBA" id="ARBA00010617"/>
    </source>
</evidence>
<dbReference type="Proteomes" id="UP000037510">
    <property type="component" value="Unassembled WGS sequence"/>
</dbReference>
<protein>
    <submittedName>
        <fullName evidence="8">Uncharacterized protein</fullName>
    </submittedName>
</protein>
<feature type="non-terminal residue" evidence="8">
    <location>
        <position position="1"/>
    </location>
</feature>
<dbReference type="STRING" id="104452.A0A0L7L5Z1"/>
<evidence type="ECO:0000256" key="1">
    <source>
        <dbReference type="ARBA" id="ARBA00001971"/>
    </source>
</evidence>
<proteinExistence type="inferred from homology"/>
<dbReference type="Pfam" id="PF00067">
    <property type="entry name" value="p450"/>
    <property type="match status" value="1"/>
</dbReference>
<dbReference type="InterPro" id="IPR001128">
    <property type="entry name" value="Cyt_P450"/>
</dbReference>
<evidence type="ECO:0000313" key="8">
    <source>
        <dbReference type="EMBL" id="KOB70679.1"/>
    </source>
</evidence>
<comment type="similarity">
    <text evidence="2">Belongs to the cytochrome P450 family.</text>
</comment>
<keyword evidence="7" id="KW-0503">Monooxygenase</keyword>
<evidence type="ECO:0000313" key="9">
    <source>
        <dbReference type="Proteomes" id="UP000037510"/>
    </source>
</evidence>
<comment type="caution">
    <text evidence="8">The sequence shown here is derived from an EMBL/GenBank/DDBJ whole genome shotgun (WGS) entry which is preliminary data.</text>
</comment>
<accession>A0A0L7L5Z1</accession>
<keyword evidence="6" id="KW-0408">Iron</keyword>
<evidence type="ECO:0000256" key="7">
    <source>
        <dbReference type="ARBA" id="ARBA00023033"/>
    </source>
</evidence>
<dbReference type="InterPro" id="IPR036396">
    <property type="entry name" value="Cyt_P450_sf"/>
</dbReference>
<comment type="cofactor">
    <cofactor evidence="1">
        <name>heme</name>
        <dbReference type="ChEBI" id="CHEBI:30413"/>
    </cofactor>
</comment>
<dbReference type="GO" id="GO:0004497">
    <property type="term" value="F:monooxygenase activity"/>
    <property type="evidence" value="ECO:0007669"/>
    <property type="project" value="UniProtKB-KW"/>
</dbReference>
<dbReference type="Gene3D" id="1.10.630.10">
    <property type="entry name" value="Cytochrome P450"/>
    <property type="match status" value="1"/>
</dbReference>
<gene>
    <name evidence="8" type="ORF">OBRU01_10197</name>
</gene>
<dbReference type="PANTHER" id="PTHR24279:SF120">
    <property type="entry name" value="CYTOCHROME P450"/>
    <property type="match status" value="1"/>
</dbReference>
<keyword evidence="4" id="KW-0479">Metal-binding</keyword>
<reference evidence="8 9" key="1">
    <citation type="journal article" date="2015" name="Genome Biol. Evol.">
        <title>The genome of winter moth (Operophtera brumata) provides a genomic perspective on sexual dimorphism and phenology.</title>
        <authorList>
            <person name="Derks M.F."/>
            <person name="Smit S."/>
            <person name="Salis L."/>
            <person name="Schijlen E."/>
            <person name="Bossers A."/>
            <person name="Mateman C."/>
            <person name="Pijl A.S."/>
            <person name="de Ridder D."/>
            <person name="Groenen M.A."/>
            <person name="Visser M.E."/>
            <person name="Megens H.J."/>
        </authorList>
    </citation>
    <scope>NUCLEOTIDE SEQUENCE [LARGE SCALE GENOMIC DNA]</scope>
    <source>
        <strain evidence="8">WM2013NL</strain>
        <tissue evidence="8">Head and thorax</tissue>
    </source>
</reference>
<evidence type="ECO:0000256" key="6">
    <source>
        <dbReference type="ARBA" id="ARBA00023004"/>
    </source>
</evidence>
<dbReference type="InterPro" id="IPR050479">
    <property type="entry name" value="CYP11_CYP27_families"/>
</dbReference>